<dbReference type="InterPro" id="IPR008271">
    <property type="entry name" value="Ser/Thr_kinase_AS"/>
</dbReference>
<keyword evidence="2" id="KW-0547">Nucleotide-binding</keyword>
<dbReference type="InterPro" id="IPR000719">
    <property type="entry name" value="Prot_kinase_dom"/>
</dbReference>
<dbReference type="PROSITE" id="PS50011">
    <property type="entry name" value="PROTEIN_KINASE_DOM"/>
    <property type="match status" value="1"/>
</dbReference>
<keyword evidence="3 8" id="KW-0418">Kinase</keyword>
<evidence type="ECO:0000256" key="2">
    <source>
        <dbReference type="ARBA" id="ARBA00022741"/>
    </source>
</evidence>
<evidence type="ECO:0000256" key="3">
    <source>
        <dbReference type="ARBA" id="ARBA00022777"/>
    </source>
</evidence>
<keyword evidence="9" id="KW-1185">Reference proteome</keyword>
<keyword evidence="1" id="KW-0808">Transferase</keyword>
<evidence type="ECO:0000256" key="1">
    <source>
        <dbReference type="ARBA" id="ARBA00022679"/>
    </source>
</evidence>
<gene>
    <name evidence="8" type="ORF">C1280_33475</name>
</gene>
<evidence type="ECO:0000256" key="6">
    <source>
        <dbReference type="SAM" id="Phobius"/>
    </source>
</evidence>
<proteinExistence type="predicted"/>
<dbReference type="PANTHER" id="PTHR43289">
    <property type="entry name" value="MITOGEN-ACTIVATED PROTEIN KINASE KINASE KINASE 20-RELATED"/>
    <property type="match status" value="1"/>
</dbReference>
<dbReference type="SMART" id="SM00220">
    <property type="entry name" value="S_TKc"/>
    <property type="match status" value="1"/>
</dbReference>
<keyword evidence="4" id="KW-0067">ATP-binding</keyword>
<feature type="domain" description="Protein kinase" evidence="7">
    <location>
        <begin position="14"/>
        <end position="273"/>
    </location>
</feature>
<dbReference type="Pfam" id="PF00069">
    <property type="entry name" value="Pkinase"/>
    <property type="match status" value="1"/>
</dbReference>
<keyword evidence="6" id="KW-0812">Transmembrane</keyword>
<accession>A0A2Z3HCX5</accession>
<dbReference type="GO" id="GO:0004674">
    <property type="term" value="F:protein serine/threonine kinase activity"/>
    <property type="evidence" value="ECO:0007669"/>
    <property type="project" value="UniProtKB-KW"/>
</dbReference>
<dbReference type="AlphaFoldDB" id="A0A2Z3HCX5"/>
<sequence length="466" mass="50955">MAVEPPVPQQLGNYDITSKIAEGGMGTVYKARNRATGEVVAIKVIAPATAKNPILLQRFEREFLAAKVLDHPNVVRALDYSGAPPHPFLVMEFVDGLSIGQCIEQKGKYAEEEAVRLVAQVCDGLQRAHKQGLVHRDVKPDNILVDKEGVAKLTDMGLVKEVEGDLNLTRTGRGLGTPHYMAPEQFRNAKTVDVRGDIYSLGATLYAMVTGVVPFDNASPLDCWMRKIRNEFRTPKELNPALSDRVDWAIRRAMSAEPAQRPASCREFLEDLTGQSRPSQQNPNQQGQPAPGADVWYLVYRDENEKPHTVKGSTEGIRNALRDSLLGDPSEVLVSRTKHGQFTPLASVPEFRDLVVTPAPVAVPAARTPNPDETVEYREAAAPGPTSSGNLGRRPAPKASTAPKPPPYSYNSPSGAYPPPKGSREHKVRVEARAPREEPKPFNWTPVLAIIVLVLTAIIGYLVLAK</sequence>
<dbReference type="Proteomes" id="UP000245802">
    <property type="component" value="Chromosome"/>
</dbReference>
<name>A0A2Z3HCX5_9BACT</name>
<evidence type="ECO:0000256" key="5">
    <source>
        <dbReference type="SAM" id="MobiDB-lite"/>
    </source>
</evidence>
<reference evidence="8 9" key="1">
    <citation type="submission" date="2018-01" db="EMBL/GenBank/DDBJ databases">
        <title>G. obscuriglobus.</title>
        <authorList>
            <person name="Franke J."/>
            <person name="Blomberg W."/>
            <person name="Selmecki A."/>
        </authorList>
    </citation>
    <scope>NUCLEOTIDE SEQUENCE [LARGE SCALE GENOMIC DNA]</scope>
    <source>
        <strain evidence="8 9">DSM 5831</strain>
    </source>
</reference>
<evidence type="ECO:0000313" key="8">
    <source>
        <dbReference type="EMBL" id="AWM41427.1"/>
    </source>
</evidence>
<dbReference type="RefSeq" id="WP_010045666.1">
    <property type="nucleotide sequence ID" value="NZ_CP025958.1"/>
</dbReference>
<protein>
    <submittedName>
        <fullName evidence="8">Serine/threonine protein kinase</fullName>
    </submittedName>
</protein>
<dbReference type="EMBL" id="CP025958">
    <property type="protein sequence ID" value="AWM41427.1"/>
    <property type="molecule type" value="Genomic_DNA"/>
</dbReference>
<feature type="region of interest" description="Disordered" evidence="5">
    <location>
        <begin position="380"/>
        <end position="438"/>
    </location>
</feature>
<dbReference type="OrthoDB" id="6111975at2"/>
<dbReference type="PROSITE" id="PS00108">
    <property type="entry name" value="PROTEIN_KINASE_ST"/>
    <property type="match status" value="1"/>
</dbReference>
<keyword evidence="6" id="KW-0472">Membrane</keyword>
<evidence type="ECO:0000256" key="4">
    <source>
        <dbReference type="ARBA" id="ARBA00022840"/>
    </source>
</evidence>
<dbReference type="PANTHER" id="PTHR43289:SF6">
    <property type="entry name" value="SERINE_THREONINE-PROTEIN KINASE NEKL-3"/>
    <property type="match status" value="1"/>
</dbReference>
<dbReference type="InterPro" id="IPR011009">
    <property type="entry name" value="Kinase-like_dom_sf"/>
</dbReference>
<keyword evidence="8" id="KW-0723">Serine/threonine-protein kinase</keyword>
<evidence type="ECO:0000259" key="7">
    <source>
        <dbReference type="PROSITE" id="PS50011"/>
    </source>
</evidence>
<dbReference type="SUPFAM" id="SSF56112">
    <property type="entry name" value="Protein kinase-like (PK-like)"/>
    <property type="match status" value="1"/>
</dbReference>
<dbReference type="GO" id="GO:0005524">
    <property type="term" value="F:ATP binding"/>
    <property type="evidence" value="ECO:0007669"/>
    <property type="project" value="UniProtKB-KW"/>
</dbReference>
<dbReference type="CDD" id="cd14014">
    <property type="entry name" value="STKc_PknB_like"/>
    <property type="match status" value="1"/>
</dbReference>
<evidence type="ECO:0000313" key="9">
    <source>
        <dbReference type="Proteomes" id="UP000245802"/>
    </source>
</evidence>
<feature type="transmembrane region" description="Helical" evidence="6">
    <location>
        <begin position="444"/>
        <end position="464"/>
    </location>
</feature>
<dbReference type="KEGG" id="gog:C1280_33475"/>
<feature type="compositionally biased region" description="Basic and acidic residues" evidence="5">
    <location>
        <begin position="422"/>
        <end position="438"/>
    </location>
</feature>
<keyword evidence="6" id="KW-1133">Transmembrane helix</keyword>
<dbReference type="Gene3D" id="1.10.510.10">
    <property type="entry name" value="Transferase(Phosphotransferase) domain 1"/>
    <property type="match status" value="1"/>
</dbReference>
<organism evidence="8 9">
    <name type="scientific">Gemmata obscuriglobus</name>
    <dbReference type="NCBI Taxonomy" id="114"/>
    <lineage>
        <taxon>Bacteria</taxon>
        <taxon>Pseudomonadati</taxon>
        <taxon>Planctomycetota</taxon>
        <taxon>Planctomycetia</taxon>
        <taxon>Gemmatales</taxon>
        <taxon>Gemmataceae</taxon>
        <taxon>Gemmata</taxon>
    </lineage>
</organism>